<evidence type="ECO:0000259" key="1">
    <source>
        <dbReference type="SMART" id="SM00530"/>
    </source>
</evidence>
<proteinExistence type="predicted"/>
<accession>A0ABY8Y1N3</accession>
<feature type="domain" description="HTH cro/C1-type" evidence="1">
    <location>
        <begin position="36"/>
        <end position="91"/>
    </location>
</feature>
<sequence length="310" mass="35168">MHRVIIAPRGTVVDVGRSVVAPHTSPVVATWELALRLRDCRERRGIDVSTITRELGFTRNYWSAVENERKVLTVENLRKVIDLFGIGEDEGRRLLSLREAAKERGWWSDYSKLLNTEVQRMLGFEYGAQGVRDYESLLIPGLLQTPDYARAVIEPAVVVRPDEIQQRVDIRMRRQARLGGDEPLRLTAVLSEAALRQRIGGAHVLRDQLEHLERLILERRKTISVRVVPFTAPACGLFGAPTVHLIDFDKPALPTLAWQETVSTFSIISDEARVRDISRTYSDAREQALDEFETLELVRQCARDLPAGRA</sequence>
<evidence type="ECO:0000313" key="3">
    <source>
        <dbReference type="Proteomes" id="UP001227101"/>
    </source>
</evidence>
<reference evidence="2 3" key="1">
    <citation type="submission" date="2023-06" db="EMBL/GenBank/DDBJ databases">
        <authorList>
            <person name="Oyuntsetseg B."/>
            <person name="Kim S.B."/>
        </authorList>
    </citation>
    <scope>NUCLEOTIDE SEQUENCE [LARGE SCALE GENOMIC DNA]</scope>
    <source>
        <strain evidence="2 3">2-2</strain>
    </source>
</reference>
<organism evidence="2 3">
    <name type="scientific">Amycolatopsis nalaikhensis</name>
    <dbReference type="NCBI Taxonomy" id="715472"/>
    <lineage>
        <taxon>Bacteria</taxon>
        <taxon>Bacillati</taxon>
        <taxon>Actinomycetota</taxon>
        <taxon>Actinomycetes</taxon>
        <taxon>Pseudonocardiales</taxon>
        <taxon>Pseudonocardiaceae</taxon>
        <taxon>Amycolatopsis</taxon>
    </lineage>
</organism>
<dbReference type="SMART" id="SM00530">
    <property type="entry name" value="HTH_XRE"/>
    <property type="match status" value="1"/>
</dbReference>
<dbReference type="SUPFAM" id="SSF47413">
    <property type="entry name" value="lambda repressor-like DNA-binding domains"/>
    <property type="match status" value="1"/>
</dbReference>
<dbReference type="EMBL" id="CP127173">
    <property type="protein sequence ID" value="WIV61821.1"/>
    <property type="molecule type" value="Genomic_DNA"/>
</dbReference>
<dbReference type="CDD" id="cd00093">
    <property type="entry name" value="HTH_XRE"/>
    <property type="match status" value="1"/>
</dbReference>
<dbReference type="Pfam" id="PF19054">
    <property type="entry name" value="DUF5753"/>
    <property type="match status" value="1"/>
</dbReference>
<evidence type="ECO:0000313" key="2">
    <source>
        <dbReference type="EMBL" id="WIV61821.1"/>
    </source>
</evidence>
<gene>
    <name evidence="2" type="ORF">QP939_26040</name>
</gene>
<dbReference type="InterPro" id="IPR010982">
    <property type="entry name" value="Lambda_DNA-bd_dom_sf"/>
</dbReference>
<dbReference type="Proteomes" id="UP001227101">
    <property type="component" value="Chromosome"/>
</dbReference>
<dbReference type="InterPro" id="IPR043917">
    <property type="entry name" value="DUF5753"/>
</dbReference>
<name>A0ABY8Y1N3_9PSEU</name>
<dbReference type="InterPro" id="IPR001387">
    <property type="entry name" value="Cro/C1-type_HTH"/>
</dbReference>
<keyword evidence="3" id="KW-1185">Reference proteome</keyword>
<dbReference type="Pfam" id="PF13560">
    <property type="entry name" value="HTH_31"/>
    <property type="match status" value="1"/>
</dbReference>
<dbReference type="Gene3D" id="1.10.260.40">
    <property type="entry name" value="lambda repressor-like DNA-binding domains"/>
    <property type="match status" value="1"/>
</dbReference>
<dbReference type="RefSeq" id="WP_285459491.1">
    <property type="nucleotide sequence ID" value="NZ_CP127173.1"/>
</dbReference>
<protein>
    <submittedName>
        <fullName evidence="2">Scr1 family TA system antitoxin-like transcriptional regulator</fullName>
    </submittedName>
</protein>